<dbReference type="Gene3D" id="1.20.1250.20">
    <property type="entry name" value="MFS general substrate transporter like domains"/>
    <property type="match status" value="1"/>
</dbReference>
<keyword evidence="11" id="KW-1185">Reference proteome</keyword>
<dbReference type="EMBL" id="MDYN01000004">
    <property type="protein sequence ID" value="OQD88166.1"/>
    <property type="molecule type" value="Genomic_DNA"/>
</dbReference>
<feature type="domain" description="Major facilitator superfamily (MFS) profile" evidence="9">
    <location>
        <begin position="74"/>
        <end position="555"/>
    </location>
</feature>
<dbReference type="InterPro" id="IPR044669">
    <property type="entry name" value="YneE/VCCN1/2-like"/>
</dbReference>
<dbReference type="Proteomes" id="UP000191672">
    <property type="component" value="Unassembled WGS sequence"/>
</dbReference>
<feature type="compositionally biased region" description="Basic and acidic residues" evidence="7">
    <location>
        <begin position="467"/>
        <end position="479"/>
    </location>
</feature>
<name>A0A1V6QH19_9EURO</name>
<feature type="compositionally biased region" description="Basic and acidic residues" evidence="7">
    <location>
        <begin position="1"/>
        <end position="17"/>
    </location>
</feature>
<dbReference type="InterPro" id="IPR011701">
    <property type="entry name" value="MFS"/>
</dbReference>
<dbReference type="InterPro" id="IPR020846">
    <property type="entry name" value="MFS_dom"/>
</dbReference>
<dbReference type="CDD" id="cd17323">
    <property type="entry name" value="MFS_Tpo1_MDR_like"/>
    <property type="match status" value="1"/>
</dbReference>
<dbReference type="AlphaFoldDB" id="A0A1V6QH19"/>
<dbReference type="InterPro" id="IPR005829">
    <property type="entry name" value="Sugar_transporter_CS"/>
</dbReference>
<dbReference type="FunFam" id="1.20.1250.20:FF:000460">
    <property type="entry name" value="MFS multidrug transporter, putative"/>
    <property type="match status" value="1"/>
</dbReference>
<proteinExistence type="predicted"/>
<reference evidence="11" key="1">
    <citation type="journal article" date="2017" name="Nat. Microbiol.">
        <title>Global analysis of biosynthetic gene clusters reveals vast potential of secondary metabolite production in Penicillium species.</title>
        <authorList>
            <person name="Nielsen J.C."/>
            <person name="Grijseels S."/>
            <person name="Prigent S."/>
            <person name="Ji B."/>
            <person name="Dainat J."/>
            <person name="Nielsen K.F."/>
            <person name="Frisvad J.C."/>
            <person name="Workman M."/>
            <person name="Nielsen J."/>
        </authorList>
    </citation>
    <scope>NUCLEOTIDE SEQUENCE [LARGE SCALE GENOMIC DNA]</scope>
    <source>
        <strain evidence="11">IBT 31811</strain>
    </source>
</reference>
<evidence type="ECO:0000256" key="4">
    <source>
        <dbReference type="ARBA" id="ARBA00022989"/>
    </source>
</evidence>
<feature type="transmembrane region" description="Helical" evidence="8">
    <location>
        <begin position="568"/>
        <end position="588"/>
    </location>
</feature>
<feature type="transmembrane region" description="Helical" evidence="8">
    <location>
        <begin position="387"/>
        <end position="406"/>
    </location>
</feature>
<dbReference type="GO" id="GO:0042908">
    <property type="term" value="P:xenobiotic transport"/>
    <property type="evidence" value="ECO:0007669"/>
    <property type="project" value="UniProtKB-ARBA"/>
</dbReference>
<feature type="region of interest" description="Disordered" evidence="7">
    <location>
        <begin position="467"/>
        <end position="488"/>
    </location>
</feature>
<protein>
    <recommendedName>
        <fullName evidence="9">Major facilitator superfamily (MFS) profile domain-containing protein</fullName>
    </recommendedName>
</protein>
<gene>
    <name evidence="10" type="ORF">PENANT_c004G09703</name>
</gene>
<feature type="transmembrane region" description="Helical" evidence="8">
    <location>
        <begin position="544"/>
        <end position="562"/>
    </location>
</feature>
<evidence type="ECO:0000256" key="2">
    <source>
        <dbReference type="ARBA" id="ARBA00022448"/>
    </source>
</evidence>
<keyword evidence="2" id="KW-0813">Transport</keyword>
<feature type="transmembrane region" description="Helical" evidence="8">
    <location>
        <begin position="198"/>
        <end position="217"/>
    </location>
</feature>
<feature type="transmembrane region" description="Helical" evidence="8">
    <location>
        <begin position="805"/>
        <end position="824"/>
    </location>
</feature>
<evidence type="ECO:0000313" key="11">
    <source>
        <dbReference type="Proteomes" id="UP000191672"/>
    </source>
</evidence>
<keyword evidence="5" id="KW-0406">Ion transport</keyword>
<evidence type="ECO:0000256" key="3">
    <source>
        <dbReference type="ARBA" id="ARBA00022692"/>
    </source>
</evidence>
<evidence type="ECO:0000256" key="6">
    <source>
        <dbReference type="ARBA" id="ARBA00023136"/>
    </source>
</evidence>
<feature type="transmembrane region" description="Helical" evidence="8">
    <location>
        <begin position="412"/>
        <end position="433"/>
    </location>
</feature>
<feature type="transmembrane region" description="Helical" evidence="8">
    <location>
        <begin position="307"/>
        <end position="326"/>
    </location>
</feature>
<evidence type="ECO:0000259" key="9">
    <source>
        <dbReference type="PROSITE" id="PS50850"/>
    </source>
</evidence>
<evidence type="ECO:0000256" key="5">
    <source>
        <dbReference type="ARBA" id="ARBA00023065"/>
    </source>
</evidence>
<evidence type="ECO:0000256" key="8">
    <source>
        <dbReference type="SAM" id="Phobius"/>
    </source>
</evidence>
<dbReference type="Pfam" id="PF07690">
    <property type="entry name" value="MFS_1"/>
    <property type="match status" value="1"/>
</dbReference>
<dbReference type="GO" id="GO:0005254">
    <property type="term" value="F:chloride channel activity"/>
    <property type="evidence" value="ECO:0007669"/>
    <property type="project" value="InterPro"/>
</dbReference>
<dbReference type="InterPro" id="IPR036259">
    <property type="entry name" value="MFS_trans_sf"/>
</dbReference>
<dbReference type="PANTHER" id="PTHR23502">
    <property type="entry name" value="MAJOR FACILITATOR SUPERFAMILY"/>
    <property type="match status" value="1"/>
</dbReference>
<dbReference type="GO" id="GO:0016020">
    <property type="term" value="C:membrane"/>
    <property type="evidence" value="ECO:0007669"/>
    <property type="project" value="UniProtKB-SubCell"/>
</dbReference>
<dbReference type="STRING" id="416450.A0A1V6QH19"/>
<evidence type="ECO:0000256" key="1">
    <source>
        <dbReference type="ARBA" id="ARBA00004141"/>
    </source>
</evidence>
<feature type="region of interest" description="Disordered" evidence="7">
    <location>
        <begin position="1"/>
        <end position="55"/>
    </location>
</feature>
<feature type="transmembrane region" description="Helical" evidence="8">
    <location>
        <begin position="346"/>
        <end position="366"/>
    </location>
</feature>
<keyword evidence="3 8" id="KW-0812">Transmembrane</keyword>
<organism evidence="10 11">
    <name type="scientific">Penicillium antarcticum</name>
    <dbReference type="NCBI Taxonomy" id="416450"/>
    <lineage>
        <taxon>Eukaryota</taxon>
        <taxon>Fungi</taxon>
        <taxon>Dikarya</taxon>
        <taxon>Ascomycota</taxon>
        <taxon>Pezizomycotina</taxon>
        <taxon>Eurotiomycetes</taxon>
        <taxon>Eurotiomycetidae</taxon>
        <taxon>Eurotiales</taxon>
        <taxon>Aspergillaceae</taxon>
        <taxon>Penicillium</taxon>
    </lineage>
</organism>
<comment type="caution">
    <text evidence="10">The sequence shown here is derived from an EMBL/GenBank/DDBJ whole genome shotgun (WGS) entry which is preliminary data.</text>
</comment>
<comment type="subcellular location">
    <subcellularLocation>
        <location evidence="1">Membrane</location>
        <topology evidence="1">Multi-pass membrane protein</topology>
    </subcellularLocation>
</comment>
<feature type="transmembrane region" description="Helical" evidence="8">
    <location>
        <begin position="166"/>
        <end position="191"/>
    </location>
</feature>
<dbReference type="SUPFAM" id="SSF103473">
    <property type="entry name" value="MFS general substrate transporter"/>
    <property type="match status" value="1"/>
</dbReference>
<dbReference type="PROSITE" id="PS50850">
    <property type="entry name" value="MFS"/>
    <property type="match status" value="1"/>
</dbReference>
<feature type="transmembrane region" description="Helical" evidence="8">
    <location>
        <begin position="229"/>
        <end position="249"/>
    </location>
</feature>
<evidence type="ECO:0000313" key="10">
    <source>
        <dbReference type="EMBL" id="OQD88166.1"/>
    </source>
</evidence>
<dbReference type="Pfam" id="PF25539">
    <property type="entry name" value="Bestrophin_2"/>
    <property type="match status" value="1"/>
</dbReference>
<keyword evidence="6 8" id="KW-0472">Membrane</keyword>
<feature type="transmembrane region" description="Helical" evidence="8">
    <location>
        <begin position="109"/>
        <end position="128"/>
    </location>
</feature>
<feature type="transmembrane region" description="Helical" evidence="8">
    <location>
        <begin position="779"/>
        <end position="799"/>
    </location>
</feature>
<dbReference type="PROSITE" id="PS00216">
    <property type="entry name" value="SUGAR_TRANSPORT_1"/>
    <property type="match status" value="1"/>
</dbReference>
<sequence length="930" mass="102444">MTETPSEKSIADSKEENQPTEVIGTEYNKNDLETALPPQNRYPETDLSRGIVGWDGQDDPDNPQNFAASRKWGLLGLTSAITFVSPLASSMFSPSVSYVAIDLGVTNKTLLSFSISIYILGYAFGPLALAPLSEVYGRRIILSCGNWWFVVWQIGCALAPNLTCLIIFRFFAGIGGSACLTLGAGVIADLFPIEQRGLATAIWSSGPMIGPVVGPIAGGFIGETIGWRWVFWVLLMISAVVSTGIEVLNRETYASVLIRWKTVRLAKELGRPDLRSAYAPDGEHVSVMTELRHGLTRPVLLFCKSPIVFLLSTYMALAYGLLYLFFTTIPTVFRDQYGFSTGLSGLAFVGIGVGFFLGMGLVASTNDRLVVKLTQQNGGQFQPEMRLPMMIFFACFLPISFFWYGWTAENQAHWIVPIIGTVPFSFGMMGIYLPIQTAPVADAPAAAAVADNTAAPVPADVRSHAAYHHDTAPSHEKEQGSSVGRLTPRPTFLENLANSRDTQFQLDRRDSSELDRYFHGPRNMEKHSKWPIFMRMHGSVMPKMILPLLFVAAWSTLITLISKKVHSLGINNILLTVLGFVVGLALSFRSSTAYERWADGRKYWSQLIQTSRNLSRTIWINTGEREGEEGKEDLLRKLSAMNLILAFAVALKHKLRFEPDIAYEDLAGLAGHLDTFARDAHDRRVVNPPVKSMWKSAGEYLGVSFAESNPRKLVKRSKKPVGHLPLEILNHLSAYIDSCVANGTLVSALHQGQAITMMATLNEVLTGTERVLDTPLPTAYCIAISQIAWIYILVLPFQLYTALEYITIPASIVAAYIILGLATIGSEIENPFGQDVNDLPLETYCRQIAVEIDIITATPRPNVDDFMERADNLVLFPLSQMGYPDWKERNVEDIRGALRTKMVVSPSAAASDSSTIVENIRTKSSGSVSV</sequence>
<dbReference type="GO" id="GO:0140115">
    <property type="term" value="P:export across plasma membrane"/>
    <property type="evidence" value="ECO:0007669"/>
    <property type="project" value="UniProtKB-ARBA"/>
</dbReference>
<feature type="transmembrane region" description="Helical" evidence="8">
    <location>
        <begin position="72"/>
        <end position="89"/>
    </location>
</feature>
<evidence type="ECO:0000256" key="7">
    <source>
        <dbReference type="SAM" id="MobiDB-lite"/>
    </source>
</evidence>
<keyword evidence="4 8" id="KW-1133">Transmembrane helix</keyword>
<accession>A0A1V6QH19</accession>
<dbReference type="PANTHER" id="PTHR23502:SF33">
    <property type="entry name" value="MAJOR FACILITATOR SUPERFAMILY (MFS) PROFILE DOMAIN-CONTAINING PROTEIN-RELATED"/>
    <property type="match status" value="1"/>
</dbReference>